<comment type="caution">
    <text evidence="2">The sequence shown here is derived from an EMBL/GenBank/DDBJ whole genome shotgun (WGS) entry which is preliminary data.</text>
</comment>
<proteinExistence type="predicted"/>
<name>A0ABQ9VTE8_SAGOE</name>
<feature type="region of interest" description="Disordered" evidence="1">
    <location>
        <begin position="69"/>
        <end position="101"/>
    </location>
</feature>
<protein>
    <submittedName>
        <fullName evidence="2">Uncharacterized protein</fullName>
    </submittedName>
</protein>
<evidence type="ECO:0000256" key="1">
    <source>
        <dbReference type="SAM" id="MobiDB-lite"/>
    </source>
</evidence>
<feature type="compositionally biased region" description="Low complexity" evidence="1">
    <location>
        <begin position="81"/>
        <end position="90"/>
    </location>
</feature>
<dbReference type="Proteomes" id="UP001266305">
    <property type="component" value="Unassembled WGS sequence"/>
</dbReference>
<reference evidence="2 3" key="1">
    <citation type="submission" date="2023-05" db="EMBL/GenBank/DDBJ databases">
        <title>B98-5 Cell Line De Novo Hybrid Assembly: An Optical Mapping Approach.</title>
        <authorList>
            <person name="Kananen K."/>
            <person name="Auerbach J.A."/>
            <person name="Kautto E."/>
            <person name="Blachly J.S."/>
        </authorList>
    </citation>
    <scope>NUCLEOTIDE SEQUENCE [LARGE SCALE GENOMIC DNA]</scope>
    <source>
        <strain evidence="2">B95-8</strain>
        <tissue evidence="2">Cell line</tissue>
    </source>
</reference>
<gene>
    <name evidence="2" type="ORF">P7K49_012319</name>
</gene>
<accession>A0ABQ9VTE8</accession>
<keyword evidence="3" id="KW-1185">Reference proteome</keyword>
<feature type="region of interest" description="Disordered" evidence="1">
    <location>
        <begin position="30"/>
        <end position="50"/>
    </location>
</feature>
<organism evidence="2 3">
    <name type="scientific">Saguinus oedipus</name>
    <name type="common">Cotton-top tamarin</name>
    <name type="synonym">Oedipomidas oedipus</name>
    <dbReference type="NCBI Taxonomy" id="9490"/>
    <lineage>
        <taxon>Eukaryota</taxon>
        <taxon>Metazoa</taxon>
        <taxon>Chordata</taxon>
        <taxon>Craniata</taxon>
        <taxon>Vertebrata</taxon>
        <taxon>Euteleostomi</taxon>
        <taxon>Mammalia</taxon>
        <taxon>Eutheria</taxon>
        <taxon>Euarchontoglires</taxon>
        <taxon>Primates</taxon>
        <taxon>Haplorrhini</taxon>
        <taxon>Platyrrhini</taxon>
        <taxon>Cebidae</taxon>
        <taxon>Callitrichinae</taxon>
        <taxon>Saguinus</taxon>
    </lineage>
</organism>
<sequence length="150" mass="15884">MPGLASGGGRLPLLCKAPLARSRPFSPHPALWTRVPASSTEQPRSSLRSLLPWPPAPLPSFAPSGLAHYLPEAPASPTPRPLLSSTSFPPARAGVPNGGPDFAGRLVEALRGVRGSSASALGCWAVRGSLRPRARHQMVEDLSWSDLWML</sequence>
<dbReference type="EMBL" id="JASSZA010000005">
    <property type="protein sequence ID" value="KAK2112572.1"/>
    <property type="molecule type" value="Genomic_DNA"/>
</dbReference>
<evidence type="ECO:0000313" key="2">
    <source>
        <dbReference type="EMBL" id="KAK2112572.1"/>
    </source>
</evidence>
<evidence type="ECO:0000313" key="3">
    <source>
        <dbReference type="Proteomes" id="UP001266305"/>
    </source>
</evidence>